<proteinExistence type="inferred from homology"/>
<evidence type="ECO:0000313" key="10">
    <source>
        <dbReference type="EMBL" id="CAH2036872.1"/>
    </source>
</evidence>
<dbReference type="GO" id="GO:0005634">
    <property type="term" value="C:nucleus"/>
    <property type="evidence" value="ECO:0007669"/>
    <property type="project" value="UniProtKB-SubCell"/>
</dbReference>
<comment type="subcellular location">
    <subcellularLocation>
        <location evidence="1">Nucleus</location>
    </subcellularLocation>
</comment>
<accession>A0AAU9RFG4</accession>
<dbReference type="InterPro" id="IPR036955">
    <property type="entry name" value="AP2/ERF_dom_sf"/>
</dbReference>
<comment type="similarity">
    <text evidence="7">Belongs to the AP2/ERF transcription factor family. ERF subfamily.</text>
</comment>
<keyword evidence="2" id="KW-0805">Transcription regulation</keyword>
<dbReference type="Gene3D" id="3.30.730.10">
    <property type="entry name" value="AP2/ERF domain"/>
    <property type="match status" value="1"/>
</dbReference>
<dbReference type="EMBL" id="OU466857">
    <property type="protein sequence ID" value="CAH2036872.1"/>
    <property type="molecule type" value="Genomic_DNA"/>
</dbReference>
<dbReference type="PANTHER" id="PTHR31985:SF273">
    <property type="entry name" value="ETHYLENE-RESPONSIVE TRANSCRIPTION FACTOR ERF017"/>
    <property type="match status" value="1"/>
</dbReference>
<dbReference type="InterPro" id="IPR016177">
    <property type="entry name" value="DNA-bd_dom_sf"/>
</dbReference>
<reference evidence="10 11" key="1">
    <citation type="submission" date="2022-03" db="EMBL/GenBank/DDBJ databases">
        <authorList>
            <person name="Nunn A."/>
            <person name="Chopra R."/>
            <person name="Nunn A."/>
            <person name="Contreras Garrido A."/>
        </authorList>
    </citation>
    <scope>NUCLEOTIDE SEQUENCE [LARGE SCALE GENOMIC DNA]</scope>
</reference>
<evidence type="ECO:0000256" key="1">
    <source>
        <dbReference type="ARBA" id="ARBA00004123"/>
    </source>
</evidence>
<dbReference type="Proteomes" id="UP000836841">
    <property type="component" value="Chromosome 1"/>
</dbReference>
<dbReference type="PROSITE" id="PS51032">
    <property type="entry name" value="AP2_ERF"/>
    <property type="match status" value="1"/>
</dbReference>
<dbReference type="InterPro" id="IPR051032">
    <property type="entry name" value="AP2/ERF_TF_ERF_subfamily"/>
</dbReference>
<feature type="domain" description="AP2/ERF" evidence="9">
    <location>
        <begin position="49"/>
        <end position="106"/>
    </location>
</feature>
<evidence type="ECO:0000256" key="5">
    <source>
        <dbReference type="ARBA" id="ARBA00023163"/>
    </source>
</evidence>
<keyword evidence="6" id="KW-0539">Nucleus</keyword>
<gene>
    <name evidence="10" type="ORF">TAV2_LOCUS2849</name>
</gene>
<keyword evidence="11" id="KW-1185">Reference proteome</keyword>
<protein>
    <recommendedName>
        <fullName evidence="9">AP2/ERF domain-containing protein</fullName>
    </recommendedName>
</protein>
<dbReference type="InterPro" id="IPR001471">
    <property type="entry name" value="AP2/ERF_dom"/>
</dbReference>
<evidence type="ECO:0000256" key="6">
    <source>
        <dbReference type="ARBA" id="ARBA00023242"/>
    </source>
</evidence>
<dbReference type="SUPFAM" id="SSF54171">
    <property type="entry name" value="DNA-binding domain"/>
    <property type="match status" value="1"/>
</dbReference>
<evidence type="ECO:0000256" key="3">
    <source>
        <dbReference type="ARBA" id="ARBA00023125"/>
    </source>
</evidence>
<dbReference type="SMART" id="SM00380">
    <property type="entry name" value="AP2"/>
    <property type="match status" value="1"/>
</dbReference>
<evidence type="ECO:0000256" key="7">
    <source>
        <dbReference type="ARBA" id="ARBA00024343"/>
    </source>
</evidence>
<evidence type="ECO:0000259" key="9">
    <source>
        <dbReference type="PROSITE" id="PS51032"/>
    </source>
</evidence>
<name>A0AAU9RFG4_THLAR</name>
<dbReference type="GO" id="GO:0003677">
    <property type="term" value="F:DNA binding"/>
    <property type="evidence" value="ECO:0007669"/>
    <property type="project" value="UniProtKB-KW"/>
</dbReference>
<keyword evidence="4" id="KW-0010">Activator</keyword>
<evidence type="ECO:0000313" key="11">
    <source>
        <dbReference type="Proteomes" id="UP000836841"/>
    </source>
</evidence>
<dbReference type="Pfam" id="PF00847">
    <property type="entry name" value="AP2"/>
    <property type="match status" value="1"/>
</dbReference>
<evidence type="ECO:0000256" key="2">
    <source>
        <dbReference type="ARBA" id="ARBA00023015"/>
    </source>
</evidence>
<sequence>MTSLLILPPRVSSPDTLWRLKIVPYRNEPNRLVIWLVMEEGSSASMQSKYKGVRKRKWGKWVSEIRLPNSRERIWLGSYDTPEKAARAFDAALFCLRGSGAKFNFPDNPPAIPGGRKLTRSEIREAAARFANSEENVAMEKDSSGRGGYEMETIQQESPSTSAASSSMMMTMDIDSEFLSMLPTVGSGNFASDFGLFPGFDDFSDEYSGDRFREQVSPTRDYCHGEDNYDGSVYLWNF</sequence>
<organism evidence="10 11">
    <name type="scientific">Thlaspi arvense</name>
    <name type="common">Field penny-cress</name>
    <dbReference type="NCBI Taxonomy" id="13288"/>
    <lineage>
        <taxon>Eukaryota</taxon>
        <taxon>Viridiplantae</taxon>
        <taxon>Streptophyta</taxon>
        <taxon>Embryophyta</taxon>
        <taxon>Tracheophyta</taxon>
        <taxon>Spermatophyta</taxon>
        <taxon>Magnoliopsida</taxon>
        <taxon>eudicotyledons</taxon>
        <taxon>Gunneridae</taxon>
        <taxon>Pentapetalae</taxon>
        <taxon>rosids</taxon>
        <taxon>malvids</taxon>
        <taxon>Brassicales</taxon>
        <taxon>Brassicaceae</taxon>
        <taxon>Thlaspideae</taxon>
        <taxon>Thlaspi</taxon>
    </lineage>
</organism>
<dbReference type="PRINTS" id="PR00367">
    <property type="entry name" value="ETHRSPELEMNT"/>
</dbReference>
<evidence type="ECO:0000256" key="4">
    <source>
        <dbReference type="ARBA" id="ARBA00023159"/>
    </source>
</evidence>
<keyword evidence="5" id="KW-0804">Transcription</keyword>
<feature type="region of interest" description="Disordered" evidence="8">
    <location>
        <begin position="135"/>
        <end position="164"/>
    </location>
</feature>
<dbReference type="PANTHER" id="PTHR31985">
    <property type="entry name" value="ETHYLENE-RESPONSIVE TRANSCRIPTION FACTOR ERF042-RELATED"/>
    <property type="match status" value="1"/>
</dbReference>
<evidence type="ECO:0000256" key="8">
    <source>
        <dbReference type="SAM" id="MobiDB-lite"/>
    </source>
</evidence>
<keyword evidence="3" id="KW-0238">DNA-binding</keyword>
<dbReference type="FunFam" id="3.30.730.10:FF:000001">
    <property type="entry name" value="Ethylene-responsive transcription factor 2"/>
    <property type="match status" value="1"/>
</dbReference>
<dbReference type="CDD" id="cd00018">
    <property type="entry name" value="AP2"/>
    <property type="match status" value="1"/>
</dbReference>
<dbReference type="GO" id="GO:0003700">
    <property type="term" value="F:DNA-binding transcription factor activity"/>
    <property type="evidence" value="ECO:0007669"/>
    <property type="project" value="InterPro"/>
</dbReference>
<dbReference type="AlphaFoldDB" id="A0AAU9RFG4"/>